<dbReference type="EMBL" id="FQWX01000015">
    <property type="protein sequence ID" value="SHH04086.1"/>
    <property type="molecule type" value="Genomic_DNA"/>
</dbReference>
<reference evidence="2" key="1">
    <citation type="submission" date="2016-11" db="EMBL/GenBank/DDBJ databases">
        <authorList>
            <person name="Varghese N."/>
            <person name="Submissions S."/>
        </authorList>
    </citation>
    <scope>NUCLEOTIDE SEQUENCE [LARGE SCALE GENOMIC DNA]</scope>
    <source>
        <strain evidence="2">DSM 2635</strain>
    </source>
</reference>
<dbReference type="InterPro" id="IPR036209">
    <property type="entry name" value="YwmB-like_sf"/>
</dbReference>
<accession>A0A1M5PR75</accession>
<dbReference type="Proteomes" id="UP000243255">
    <property type="component" value="Unassembled WGS sequence"/>
</dbReference>
<organism evidence="1 2">
    <name type="scientific">Asaccharospora irregularis DSM 2635</name>
    <dbReference type="NCBI Taxonomy" id="1121321"/>
    <lineage>
        <taxon>Bacteria</taxon>
        <taxon>Bacillati</taxon>
        <taxon>Bacillota</taxon>
        <taxon>Clostridia</taxon>
        <taxon>Peptostreptococcales</taxon>
        <taxon>Peptostreptococcaceae</taxon>
        <taxon>Asaccharospora</taxon>
    </lineage>
</organism>
<keyword evidence="2" id="KW-1185">Reference proteome</keyword>
<dbReference type="RefSeq" id="WP_073126171.1">
    <property type="nucleotide sequence ID" value="NZ_BAABCH010000017.1"/>
</dbReference>
<dbReference type="InterPro" id="IPR014794">
    <property type="entry name" value="DUF1779"/>
</dbReference>
<dbReference type="STRING" id="1121321.SAMN04488530_11556"/>
<evidence type="ECO:0000313" key="2">
    <source>
        <dbReference type="Proteomes" id="UP000243255"/>
    </source>
</evidence>
<dbReference type="SUPFAM" id="SSF143842">
    <property type="entry name" value="YwmB-like"/>
    <property type="match status" value="1"/>
</dbReference>
<protein>
    <submittedName>
        <fullName evidence="1">TATA-box binding</fullName>
    </submittedName>
</protein>
<dbReference type="Gene3D" id="3.30.360.40">
    <property type="entry name" value="YwmB-like"/>
    <property type="match status" value="1"/>
</dbReference>
<sequence length="245" mass="28850">MKGTKWILSFISLILIGVVISYAETRFYNEYNKLVKVFDETGADFKFYSIKANTTIDYDISKDEMKDISLQIFNKLGFEEESINWDEKWNDNEKQIYSHIKEENKNISIIGIKKSDKEAYIIVDILNDKVYKNIMDTYNNLDNVLNKYSSQVDIYTCIAGEYTKRLQINKYDDILDKILYNMSAEEIDRVEEENFISVTAYSKLLNDNYLEYLGNKINLNIGIRYSEDDEKTLIYIATPIIKLDY</sequence>
<proteinExistence type="predicted"/>
<gene>
    <name evidence="1" type="ORF">SAMN04488530_11556</name>
</gene>
<name>A0A1M5PR75_9FIRM</name>
<dbReference type="AlphaFoldDB" id="A0A1M5PR75"/>
<evidence type="ECO:0000313" key="1">
    <source>
        <dbReference type="EMBL" id="SHH04086.1"/>
    </source>
</evidence>
<dbReference type="Pfam" id="PF08680">
    <property type="entry name" value="DUF1779"/>
    <property type="match status" value="1"/>
</dbReference>
<dbReference type="OrthoDB" id="1708334at2"/>